<dbReference type="eggNOG" id="COG1131">
    <property type="taxonomic scope" value="Bacteria"/>
</dbReference>
<dbReference type="PANTHER" id="PTHR43038">
    <property type="entry name" value="ATP-BINDING CASSETTE, SUB-FAMILY H, MEMBER 1"/>
    <property type="match status" value="1"/>
</dbReference>
<dbReference type="RefSeq" id="WP_006521086.1">
    <property type="nucleotide sequence ID" value="NC_021184.1"/>
</dbReference>
<reference evidence="4 5" key="1">
    <citation type="submission" date="2012-01" db="EMBL/GenBank/DDBJ databases">
        <title>Complete sequence of Desulfotomaculum gibsoniae DSM 7213.</title>
        <authorList>
            <consortium name="US DOE Joint Genome Institute"/>
            <person name="Lucas S."/>
            <person name="Han J."/>
            <person name="Lapidus A."/>
            <person name="Cheng J.-F."/>
            <person name="Goodwin L."/>
            <person name="Pitluck S."/>
            <person name="Peters L."/>
            <person name="Ovchinnikova G."/>
            <person name="Teshima H."/>
            <person name="Detter J.C."/>
            <person name="Han C."/>
            <person name="Tapia R."/>
            <person name="Land M."/>
            <person name="Hauser L."/>
            <person name="Kyrpides N."/>
            <person name="Ivanova N."/>
            <person name="Pagani I."/>
            <person name="Parshina S."/>
            <person name="Plugge C."/>
            <person name="Muyzer G."/>
            <person name="Kuever J."/>
            <person name="Ivanova A."/>
            <person name="Nazina T."/>
            <person name="Klenk H.-P."/>
            <person name="Brambilla E."/>
            <person name="Spring S."/>
            <person name="Stams A.F."/>
            <person name="Woyke T."/>
        </authorList>
    </citation>
    <scope>NUCLEOTIDE SEQUENCE [LARGE SCALE GENOMIC DNA]</scope>
    <source>
        <strain evidence="4 5">DSM 7213</strain>
    </source>
</reference>
<dbReference type="Proteomes" id="UP000013520">
    <property type="component" value="Chromosome"/>
</dbReference>
<dbReference type="Gene3D" id="3.40.50.300">
    <property type="entry name" value="P-loop containing nucleotide triphosphate hydrolases"/>
    <property type="match status" value="1"/>
</dbReference>
<dbReference type="InterPro" id="IPR027417">
    <property type="entry name" value="P-loop_NTPase"/>
</dbReference>
<keyword evidence="5" id="KW-1185">Reference proteome</keyword>
<accession>R4KFJ6</accession>
<dbReference type="InterPro" id="IPR017871">
    <property type="entry name" value="ABC_transporter-like_CS"/>
</dbReference>
<feature type="domain" description="ABC transporter" evidence="3">
    <location>
        <begin position="5"/>
        <end position="234"/>
    </location>
</feature>
<dbReference type="AlphaFoldDB" id="R4KFJ6"/>
<evidence type="ECO:0000259" key="3">
    <source>
        <dbReference type="PROSITE" id="PS50893"/>
    </source>
</evidence>
<dbReference type="Pfam" id="PF00005">
    <property type="entry name" value="ABC_tran"/>
    <property type="match status" value="1"/>
</dbReference>
<dbReference type="PANTHER" id="PTHR43038:SF3">
    <property type="entry name" value="ABC TRANSPORTER G FAMILY MEMBER 20 ISOFORM X1"/>
    <property type="match status" value="1"/>
</dbReference>
<dbReference type="OrthoDB" id="9804819at2"/>
<evidence type="ECO:0000256" key="1">
    <source>
        <dbReference type="ARBA" id="ARBA00022741"/>
    </source>
</evidence>
<organism evidence="4 5">
    <name type="scientific">Desulfoscipio gibsoniae DSM 7213</name>
    <dbReference type="NCBI Taxonomy" id="767817"/>
    <lineage>
        <taxon>Bacteria</taxon>
        <taxon>Bacillati</taxon>
        <taxon>Bacillota</taxon>
        <taxon>Clostridia</taxon>
        <taxon>Eubacteriales</taxon>
        <taxon>Desulfallaceae</taxon>
        <taxon>Desulfoscipio</taxon>
    </lineage>
</organism>
<evidence type="ECO:0000256" key="2">
    <source>
        <dbReference type="ARBA" id="ARBA00022840"/>
    </source>
</evidence>
<dbReference type="InterPro" id="IPR003439">
    <property type="entry name" value="ABC_transporter-like_ATP-bd"/>
</dbReference>
<proteinExistence type="predicted"/>
<dbReference type="HOGENOM" id="CLU_000604_1_2_9"/>
<dbReference type="GO" id="GO:0016887">
    <property type="term" value="F:ATP hydrolysis activity"/>
    <property type="evidence" value="ECO:0007669"/>
    <property type="project" value="InterPro"/>
</dbReference>
<sequence>MEYTVTTDRLTRVFGNFIAVDKLTLQIKPGEIYGFLGPNGAGKSTAIRMLCGILEPTSGTATVLGYDLVRESEKIKRRIGYMSQKFSLYDDLTAAENLHFYAGLYNIPRRERKSRVQEMMDMAGLTGREDELAANLSGGWKQRLALGCAIIARPAIVFLDEPTSGVSPTSRRRFFNIIRRLAGKGTTVMVTTHFMDEAEYCDKIAFISSGRLMAVDTPGNLKQNVLEGCLVELDLPDAMDRIESIEQLPYVKECSVHGPLLHVLLDDEAGLTALAAFTGATPKTITPSLEDVFIALAGEVQRISIAS</sequence>
<keyword evidence="1" id="KW-0547">Nucleotide-binding</keyword>
<dbReference type="InterPro" id="IPR003593">
    <property type="entry name" value="AAA+_ATPase"/>
</dbReference>
<protein>
    <submittedName>
        <fullName evidence="4">ABC-type multidrug transport system, ATPase component</fullName>
    </submittedName>
</protein>
<dbReference type="EMBL" id="CP003273">
    <property type="protein sequence ID" value="AGL00432.1"/>
    <property type="molecule type" value="Genomic_DNA"/>
</dbReference>
<dbReference type="KEGG" id="dgi:Desgi_0884"/>
<dbReference type="PROSITE" id="PS00211">
    <property type="entry name" value="ABC_TRANSPORTER_1"/>
    <property type="match status" value="1"/>
</dbReference>
<gene>
    <name evidence="4" type="ORF">Desgi_0884</name>
</gene>
<dbReference type="GO" id="GO:0005524">
    <property type="term" value="F:ATP binding"/>
    <property type="evidence" value="ECO:0007669"/>
    <property type="project" value="UniProtKB-KW"/>
</dbReference>
<evidence type="ECO:0000313" key="4">
    <source>
        <dbReference type="EMBL" id="AGL00432.1"/>
    </source>
</evidence>
<dbReference type="STRING" id="767817.Desgi_0884"/>
<name>R4KFJ6_9FIRM</name>
<dbReference type="PROSITE" id="PS50893">
    <property type="entry name" value="ABC_TRANSPORTER_2"/>
    <property type="match status" value="1"/>
</dbReference>
<keyword evidence="2" id="KW-0067">ATP-binding</keyword>
<dbReference type="SUPFAM" id="SSF52540">
    <property type="entry name" value="P-loop containing nucleoside triphosphate hydrolases"/>
    <property type="match status" value="1"/>
</dbReference>
<evidence type="ECO:0000313" key="5">
    <source>
        <dbReference type="Proteomes" id="UP000013520"/>
    </source>
</evidence>
<dbReference type="SMART" id="SM00382">
    <property type="entry name" value="AAA"/>
    <property type="match status" value="1"/>
</dbReference>